<feature type="domain" description="F-box" evidence="1">
    <location>
        <begin position="12"/>
        <end position="52"/>
    </location>
</feature>
<dbReference type="EMBL" id="JAUUTY010000005">
    <property type="protein sequence ID" value="KAK1626242.1"/>
    <property type="molecule type" value="Genomic_DNA"/>
</dbReference>
<dbReference type="InterPro" id="IPR055302">
    <property type="entry name" value="F-box_dom-containing"/>
</dbReference>
<dbReference type="Pfam" id="PF00646">
    <property type="entry name" value="F-box"/>
    <property type="match status" value="1"/>
</dbReference>
<dbReference type="Pfam" id="PF24758">
    <property type="entry name" value="LRR_At5g56370"/>
    <property type="match status" value="1"/>
</dbReference>
<keyword evidence="4" id="KW-1185">Reference proteome</keyword>
<reference evidence="3" key="1">
    <citation type="submission" date="2023-07" db="EMBL/GenBank/DDBJ databases">
        <title>A chromosome-level genome assembly of Lolium multiflorum.</title>
        <authorList>
            <person name="Chen Y."/>
            <person name="Copetti D."/>
            <person name="Kolliker R."/>
            <person name="Studer B."/>
        </authorList>
    </citation>
    <scope>NUCLEOTIDE SEQUENCE</scope>
    <source>
        <strain evidence="3">02402/16</strain>
        <tissue evidence="3">Leaf</tissue>
    </source>
</reference>
<dbReference type="InterPro" id="IPR036047">
    <property type="entry name" value="F-box-like_dom_sf"/>
</dbReference>
<organism evidence="3 4">
    <name type="scientific">Lolium multiflorum</name>
    <name type="common">Italian ryegrass</name>
    <name type="synonym">Lolium perenne subsp. multiflorum</name>
    <dbReference type="NCBI Taxonomy" id="4521"/>
    <lineage>
        <taxon>Eukaryota</taxon>
        <taxon>Viridiplantae</taxon>
        <taxon>Streptophyta</taxon>
        <taxon>Embryophyta</taxon>
        <taxon>Tracheophyta</taxon>
        <taxon>Spermatophyta</taxon>
        <taxon>Magnoliopsida</taxon>
        <taxon>Liliopsida</taxon>
        <taxon>Poales</taxon>
        <taxon>Poaceae</taxon>
        <taxon>BOP clade</taxon>
        <taxon>Pooideae</taxon>
        <taxon>Poodae</taxon>
        <taxon>Poeae</taxon>
        <taxon>Poeae Chloroplast Group 2 (Poeae type)</taxon>
        <taxon>Loliodinae</taxon>
        <taxon>Loliinae</taxon>
        <taxon>Lolium</taxon>
    </lineage>
</organism>
<evidence type="ECO:0000313" key="4">
    <source>
        <dbReference type="Proteomes" id="UP001231189"/>
    </source>
</evidence>
<dbReference type="Proteomes" id="UP001231189">
    <property type="component" value="Unassembled WGS sequence"/>
</dbReference>
<dbReference type="CDD" id="cd22160">
    <property type="entry name" value="F-box_AtFBL13-like"/>
    <property type="match status" value="1"/>
</dbReference>
<protein>
    <recommendedName>
        <fullName evidence="5">F-box domain-containing protein</fullName>
    </recommendedName>
</protein>
<feature type="domain" description="F-box/LRR-repeat protein 15/At3g58940/PEG3-like LRR" evidence="2">
    <location>
        <begin position="98"/>
        <end position="177"/>
    </location>
</feature>
<evidence type="ECO:0008006" key="5">
    <source>
        <dbReference type="Google" id="ProtNLM"/>
    </source>
</evidence>
<evidence type="ECO:0000313" key="3">
    <source>
        <dbReference type="EMBL" id="KAK1626242.1"/>
    </source>
</evidence>
<dbReference type="InterPro" id="IPR055411">
    <property type="entry name" value="LRR_FXL15/At3g58940/PEG3-like"/>
</dbReference>
<evidence type="ECO:0000259" key="2">
    <source>
        <dbReference type="Pfam" id="PF24758"/>
    </source>
</evidence>
<sequence length="187" mass="20587">MGGDDGGGADRISDLPDAVLGDIISLLPTKEGGRTQILSSRWRHLWRSAPLNLDCGDLAHWRPEHAAGVVSRILSSHLGPCRRFCVFGIGTQTDLTINTWLRSPALDNLQELRFYHSHKLPLLLAPIFRFSSTLRILDIGSFLLPDATAQGLEFPQLQQLKLLFVTVSDCSLCSLIESMSNGTLKPL</sequence>
<evidence type="ECO:0000259" key="1">
    <source>
        <dbReference type="Pfam" id="PF00646"/>
    </source>
</evidence>
<name>A0AAD8RKD7_LOLMU</name>
<dbReference type="SUPFAM" id="SSF81383">
    <property type="entry name" value="F-box domain"/>
    <property type="match status" value="1"/>
</dbReference>
<proteinExistence type="predicted"/>
<dbReference type="PANTHER" id="PTHR32141">
    <property type="match status" value="1"/>
</dbReference>
<comment type="caution">
    <text evidence="3">The sequence shown here is derived from an EMBL/GenBank/DDBJ whole genome shotgun (WGS) entry which is preliminary data.</text>
</comment>
<dbReference type="PANTHER" id="PTHR32141:SF123">
    <property type="entry name" value="F-BOX DOMAIN-CONTAINING PROTEIN"/>
    <property type="match status" value="1"/>
</dbReference>
<dbReference type="InterPro" id="IPR053781">
    <property type="entry name" value="F-box_AtFBL13-like"/>
</dbReference>
<accession>A0AAD8RKD7</accession>
<gene>
    <name evidence="3" type="ORF">QYE76_000557</name>
</gene>
<dbReference type="AlphaFoldDB" id="A0AAD8RKD7"/>
<dbReference type="InterPro" id="IPR001810">
    <property type="entry name" value="F-box_dom"/>
</dbReference>